<gene>
    <name evidence="3" type="ORF">FJ693_01945</name>
</gene>
<name>A0A552WWT1_9MICO</name>
<dbReference type="EMBL" id="VJXR01000003">
    <property type="protein sequence ID" value="TRW47281.1"/>
    <property type="molecule type" value="Genomic_DNA"/>
</dbReference>
<feature type="signal peptide" evidence="2">
    <location>
        <begin position="1"/>
        <end position="18"/>
    </location>
</feature>
<feature type="region of interest" description="Disordered" evidence="1">
    <location>
        <begin position="22"/>
        <end position="51"/>
    </location>
</feature>
<evidence type="ECO:0000256" key="1">
    <source>
        <dbReference type="SAM" id="MobiDB-lite"/>
    </source>
</evidence>
<reference evidence="3 4" key="1">
    <citation type="submission" date="2019-07" db="EMBL/GenBank/DDBJ databases">
        <title>Georgenia wutianyii sp. nov. and Georgenia *** sp. nov. isolated from plateau pika (Ochotona curzoniae) in the Qinghai-Tibet plateau of China.</title>
        <authorList>
            <person name="Tian Z."/>
        </authorList>
    </citation>
    <scope>NUCLEOTIDE SEQUENCE [LARGE SCALE GENOMIC DNA]</scope>
    <source>
        <strain evidence="3 4">Z446</strain>
    </source>
</reference>
<proteinExistence type="predicted"/>
<protein>
    <recommendedName>
        <fullName evidence="5">Secreted protein</fullName>
    </recommendedName>
</protein>
<accession>A0A552WWT1</accession>
<keyword evidence="4" id="KW-1185">Reference proteome</keyword>
<dbReference type="RefSeq" id="WP_143416853.1">
    <property type="nucleotide sequence ID" value="NZ_VJXR01000003.1"/>
</dbReference>
<evidence type="ECO:0008006" key="5">
    <source>
        <dbReference type="Google" id="ProtNLM"/>
    </source>
</evidence>
<dbReference type="Proteomes" id="UP000318693">
    <property type="component" value="Unassembled WGS sequence"/>
</dbReference>
<dbReference type="PROSITE" id="PS51257">
    <property type="entry name" value="PROKAR_LIPOPROTEIN"/>
    <property type="match status" value="1"/>
</dbReference>
<keyword evidence="2" id="KW-0732">Signal</keyword>
<evidence type="ECO:0000313" key="3">
    <source>
        <dbReference type="EMBL" id="TRW47281.1"/>
    </source>
</evidence>
<comment type="caution">
    <text evidence="3">The sequence shown here is derived from an EMBL/GenBank/DDBJ whole genome shotgun (WGS) entry which is preliminary data.</text>
</comment>
<sequence>MRAAVLLLVALAVLTVVGCSSDEADSDLPQPSASVLELPTSESTSVPASAASTPLEIPEVAGEIARAVVDVGGAESVVSGTAQTGTTLTVRAGCRADSGSAQARYTILDARPETEGTVEERTLASSTFPCDGQEYRDEMPAAFSGPLQILLTDLPEGVSEAYALLGGA</sequence>
<dbReference type="AlphaFoldDB" id="A0A552WWT1"/>
<organism evidence="3 4">
    <name type="scientific">Georgenia yuyongxinii</name>
    <dbReference type="NCBI Taxonomy" id="2589797"/>
    <lineage>
        <taxon>Bacteria</taxon>
        <taxon>Bacillati</taxon>
        <taxon>Actinomycetota</taxon>
        <taxon>Actinomycetes</taxon>
        <taxon>Micrococcales</taxon>
        <taxon>Bogoriellaceae</taxon>
        <taxon>Georgenia</taxon>
    </lineage>
</organism>
<feature type="compositionally biased region" description="Low complexity" evidence="1">
    <location>
        <begin position="39"/>
        <end position="51"/>
    </location>
</feature>
<evidence type="ECO:0000313" key="4">
    <source>
        <dbReference type="Proteomes" id="UP000318693"/>
    </source>
</evidence>
<feature type="chain" id="PRO_5039304372" description="Secreted protein" evidence="2">
    <location>
        <begin position="19"/>
        <end position="168"/>
    </location>
</feature>
<evidence type="ECO:0000256" key="2">
    <source>
        <dbReference type="SAM" id="SignalP"/>
    </source>
</evidence>